<name>A0A433DC17_9FUNG</name>
<dbReference type="CDD" id="cd06223">
    <property type="entry name" value="PRTases_typeI"/>
    <property type="match status" value="1"/>
</dbReference>
<evidence type="ECO:0000313" key="2">
    <source>
        <dbReference type="Proteomes" id="UP000268093"/>
    </source>
</evidence>
<sequence length="214" mass="24477">MSNSNHKILIRISQTAPSRFPRSPMTEYETFDEFDDFDPVEVAWFGEYHPSQGGRNRLHYEPHTQAILRLKSQNLDLDDYFESPISAHVRMVVENYGRADIMIIPSHDPSTPNSKFKDLVEYCIARIPGAISRLDDFQRVEPSPKLSDPWNAQDRLPETLIDTCEIYGYRNARTVIVFDDVITSGSSMVGANLLLREEGYSHVLCVALGRTAYY</sequence>
<dbReference type="EMBL" id="RBNI01003426">
    <property type="protein sequence ID" value="RUP48370.1"/>
    <property type="molecule type" value="Genomic_DNA"/>
</dbReference>
<gene>
    <name evidence="1" type="ORF">BC936DRAFT_144661</name>
</gene>
<comment type="caution">
    <text evidence="1">The sequence shown here is derived from an EMBL/GenBank/DDBJ whole genome shotgun (WGS) entry which is preliminary data.</text>
</comment>
<reference evidence="1 2" key="1">
    <citation type="journal article" date="2018" name="New Phytol.">
        <title>Phylogenomics of Endogonaceae and evolution of mycorrhizas within Mucoromycota.</title>
        <authorList>
            <person name="Chang Y."/>
            <person name="Desiro A."/>
            <person name="Na H."/>
            <person name="Sandor L."/>
            <person name="Lipzen A."/>
            <person name="Clum A."/>
            <person name="Barry K."/>
            <person name="Grigoriev I.V."/>
            <person name="Martin F.M."/>
            <person name="Stajich J.E."/>
            <person name="Smith M.E."/>
            <person name="Bonito G."/>
            <person name="Spatafora J.W."/>
        </authorList>
    </citation>
    <scope>NUCLEOTIDE SEQUENCE [LARGE SCALE GENOMIC DNA]</scope>
    <source>
        <strain evidence="1 2">GMNB39</strain>
    </source>
</reference>
<keyword evidence="2" id="KW-1185">Reference proteome</keyword>
<accession>A0A433DC17</accession>
<evidence type="ECO:0008006" key="3">
    <source>
        <dbReference type="Google" id="ProtNLM"/>
    </source>
</evidence>
<dbReference type="AlphaFoldDB" id="A0A433DC17"/>
<evidence type="ECO:0000313" key="1">
    <source>
        <dbReference type="EMBL" id="RUP48370.1"/>
    </source>
</evidence>
<dbReference type="InterPro" id="IPR000836">
    <property type="entry name" value="PRTase_dom"/>
</dbReference>
<proteinExistence type="predicted"/>
<protein>
    <recommendedName>
        <fullName evidence="3">Phosphoribosyltransferase domain-containing protein</fullName>
    </recommendedName>
</protein>
<dbReference type="Proteomes" id="UP000268093">
    <property type="component" value="Unassembled WGS sequence"/>
</dbReference>
<dbReference type="SUPFAM" id="SSF53271">
    <property type="entry name" value="PRTase-like"/>
    <property type="match status" value="1"/>
</dbReference>
<dbReference type="InterPro" id="IPR029057">
    <property type="entry name" value="PRTase-like"/>
</dbReference>
<dbReference type="Gene3D" id="3.40.50.2020">
    <property type="match status" value="1"/>
</dbReference>
<organism evidence="1 2">
    <name type="scientific">Jimgerdemannia flammicorona</name>
    <dbReference type="NCBI Taxonomy" id="994334"/>
    <lineage>
        <taxon>Eukaryota</taxon>
        <taxon>Fungi</taxon>
        <taxon>Fungi incertae sedis</taxon>
        <taxon>Mucoromycota</taxon>
        <taxon>Mucoromycotina</taxon>
        <taxon>Endogonomycetes</taxon>
        <taxon>Endogonales</taxon>
        <taxon>Endogonaceae</taxon>
        <taxon>Jimgerdemannia</taxon>
    </lineage>
</organism>